<keyword evidence="12" id="KW-0560">Oxidoreductase</keyword>
<dbReference type="PROSITE" id="PS00086">
    <property type="entry name" value="CYTOCHROME_P450"/>
    <property type="match status" value="1"/>
</dbReference>
<evidence type="ECO:0000313" key="21">
    <source>
        <dbReference type="Proteomes" id="UP000309038"/>
    </source>
</evidence>
<evidence type="ECO:0000256" key="14">
    <source>
        <dbReference type="ARBA" id="ARBA00023033"/>
    </source>
</evidence>
<dbReference type="InterPro" id="IPR036396">
    <property type="entry name" value="Cyt_P450_sf"/>
</dbReference>
<comment type="catalytic activity">
    <reaction evidence="15">
        <text>an organic molecule + reduced [NADPH--hemoprotein reductase] + O2 = an alcohol + oxidized [NADPH--hemoprotein reductase] + H2O + H(+)</text>
        <dbReference type="Rhea" id="RHEA:17149"/>
        <dbReference type="Rhea" id="RHEA-COMP:11964"/>
        <dbReference type="Rhea" id="RHEA-COMP:11965"/>
        <dbReference type="ChEBI" id="CHEBI:15377"/>
        <dbReference type="ChEBI" id="CHEBI:15378"/>
        <dbReference type="ChEBI" id="CHEBI:15379"/>
        <dbReference type="ChEBI" id="CHEBI:30879"/>
        <dbReference type="ChEBI" id="CHEBI:57618"/>
        <dbReference type="ChEBI" id="CHEBI:58210"/>
        <dbReference type="ChEBI" id="CHEBI:142491"/>
        <dbReference type="EC" id="1.14.14.1"/>
    </reaction>
</comment>
<keyword evidence="11" id="KW-0521">NADP</keyword>
<dbReference type="InterPro" id="IPR008254">
    <property type="entry name" value="Flavodoxin/NO_synth"/>
</dbReference>
<dbReference type="Pfam" id="PF00175">
    <property type="entry name" value="NAD_binding_1"/>
    <property type="match status" value="1"/>
</dbReference>
<gene>
    <name evidence="20" type="ORF">EW026_g1640</name>
</gene>
<comment type="similarity">
    <text evidence="4">In the N-terminal section; belongs to the cytochrome P450 family.</text>
</comment>
<dbReference type="CDD" id="cd11068">
    <property type="entry name" value="CYP120A1"/>
    <property type="match status" value="1"/>
</dbReference>
<reference evidence="20 21" key="1">
    <citation type="submission" date="2019-02" db="EMBL/GenBank/DDBJ databases">
        <title>Genome sequencing of the rare red list fungi Phlebia centrifuga.</title>
        <authorList>
            <person name="Buettner E."/>
            <person name="Kellner H."/>
        </authorList>
    </citation>
    <scope>NUCLEOTIDE SEQUENCE [LARGE SCALE GENOMIC DNA]</scope>
    <source>
        <strain evidence="20 21">DSM 108282</strain>
    </source>
</reference>
<dbReference type="FunFam" id="2.40.30.10:FF:000198">
    <property type="entry name" value="Bifunctional cytochrome P450/NADPH--P450 reductase"/>
    <property type="match status" value="1"/>
</dbReference>
<accession>A0A4S4KRA5</accession>
<dbReference type="InterPro" id="IPR017972">
    <property type="entry name" value="Cyt_P450_CS"/>
</dbReference>
<keyword evidence="9 17" id="KW-0479">Metal-binding</keyword>
<dbReference type="Pfam" id="PF00667">
    <property type="entry name" value="FAD_binding_1"/>
    <property type="match status" value="1"/>
</dbReference>
<dbReference type="PRINTS" id="PR00463">
    <property type="entry name" value="EP450I"/>
</dbReference>
<comment type="catalytic activity">
    <reaction evidence="16">
        <text>2 oxidized [cytochrome P450] + NADPH = 2 reduced [cytochrome P450] + NADP(+) + H(+)</text>
        <dbReference type="Rhea" id="RHEA:24040"/>
        <dbReference type="Rhea" id="RHEA-COMP:14627"/>
        <dbReference type="Rhea" id="RHEA-COMP:14628"/>
        <dbReference type="ChEBI" id="CHEBI:15378"/>
        <dbReference type="ChEBI" id="CHEBI:55376"/>
        <dbReference type="ChEBI" id="CHEBI:57783"/>
        <dbReference type="ChEBI" id="CHEBI:58349"/>
        <dbReference type="ChEBI" id="CHEBI:60344"/>
        <dbReference type="EC" id="1.6.2.4"/>
    </reaction>
</comment>
<dbReference type="InterPro" id="IPR029039">
    <property type="entry name" value="Flavoprotein-like_sf"/>
</dbReference>
<dbReference type="InterPro" id="IPR017938">
    <property type="entry name" value="Riboflavin_synthase-like_b-brl"/>
</dbReference>
<dbReference type="InterPro" id="IPR002401">
    <property type="entry name" value="Cyt_P450_E_grp-I"/>
</dbReference>
<evidence type="ECO:0000256" key="1">
    <source>
        <dbReference type="ARBA" id="ARBA00001917"/>
    </source>
</evidence>
<dbReference type="InterPro" id="IPR023206">
    <property type="entry name" value="Bifunctional_P450_P450_red"/>
</dbReference>
<dbReference type="PRINTS" id="PR00385">
    <property type="entry name" value="P450"/>
</dbReference>
<dbReference type="CDD" id="cd06206">
    <property type="entry name" value="bifunctional_CYPOR"/>
    <property type="match status" value="1"/>
</dbReference>
<dbReference type="Gene3D" id="3.40.50.360">
    <property type="match status" value="1"/>
</dbReference>
<evidence type="ECO:0000256" key="8">
    <source>
        <dbReference type="ARBA" id="ARBA00022643"/>
    </source>
</evidence>
<dbReference type="InterPro" id="IPR003097">
    <property type="entry name" value="CysJ-like_FAD-binding"/>
</dbReference>
<evidence type="ECO:0000256" key="16">
    <source>
        <dbReference type="ARBA" id="ARBA00049342"/>
    </source>
</evidence>
<dbReference type="Gene3D" id="3.40.50.80">
    <property type="entry name" value="Nucleotide-binding domain of ferredoxin-NADP reductase (FNR) module"/>
    <property type="match status" value="1"/>
</dbReference>
<evidence type="ECO:0000256" key="15">
    <source>
        <dbReference type="ARBA" id="ARBA00047827"/>
    </source>
</evidence>
<dbReference type="Gene3D" id="1.10.630.10">
    <property type="entry name" value="Cytochrome P450"/>
    <property type="match status" value="1"/>
</dbReference>
<dbReference type="GO" id="GO:0020037">
    <property type="term" value="F:heme binding"/>
    <property type="evidence" value="ECO:0007669"/>
    <property type="project" value="InterPro"/>
</dbReference>
<evidence type="ECO:0000313" key="20">
    <source>
        <dbReference type="EMBL" id="THH00964.1"/>
    </source>
</evidence>
<dbReference type="Proteomes" id="UP000309038">
    <property type="component" value="Unassembled WGS sequence"/>
</dbReference>
<name>A0A4S4KRA5_9APHY</name>
<dbReference type="PROSITE" id="PS51384">
    <property type="entry name" value="FAD_FR"/>
    <property type="match status" value="1"/>
</dbReference>
<keyword evidence="6 17" id="KW-0349">Heme</keyword>
<evidence type="ECO:0000256" key="13">
    <source>
        <dbReference type="ARBA" id="ARBA00023004"/>
    </source>
</evidence>
<evidence type="ECO:0000259" key="19">
    <source>
        <dbReference type="PROSITE" id="PS51384"/>
    </source>
</evidence>
<feature type="domain" description="Flavodoxin-like" evidence="18">
    <location>
        <begin position="497"/>
        <end position="637"/>
    </location>
</feature>
<dbReference type="GO" id="GO:0003958">
    <property type="term" value="F:NADPH-hemoprotein reductase activity"/>
    <property type="evidence" value="ECO:0007669"/>
    <property type="project" value="UniProtKB-EC"/>
</dbReference>
<dbReference type="FunFam" id="1.10.630.10:FF:000040">
    <property type="entry name" value="Bifunctional cytochrome P450/NADPH--P450 reductase"/>
    <property type="match status" value="1"/>
</dbReference>
<evidence type="ECO:0000256" key="6">
    <source>
        <dbReference type="ARBA" id="ARBA00022617"/>
    </source>
</evidence>
<dbReference type="PROSITE" id="PS50902">
    <property type="entry name" value="FLAVODOXIN_LIKE"/>
    <property type="match status" value="1"/>
</dbReference>
<dbReference type="PANTHER" id="PTHR19384:SF127">
    <property type="entry name" value="BIFUNCTIONAL CYTOCHROME P450_NADPH--P450 REDUCTASE"/>
    <property type="match status" value="1"/>
</dbReference>
<comment type="cofactor">
    <cofactor evidence="2 17">
        <name>heme</name>
        <dbReference type="ChEBI" id="CHEBI:30413"/>
    </cofactor>
</comment>
<feature type="domain" description="FAD-binding FR-type" evidence="19">
    <location>
        <begin position="674"/>
        <end position="903"/>
    </location>
</feature>
<evidence type="ECO:0000259" key="18">
    <source>
        <dbReference type="PROSITE" id="PS50902"/>
    </source>
</evidence>
<dbReference type="GO" id="GO:0005506">
    <property type="term" value="F:iron ion binding"/>
    <property type="evidence" value="ECO:0007669"/>
    <property type="project" value="InterPro"/>
</dbReference>
<evidence type="ECO:0000256" key="9">
    <source>
        <dbReference type="ARBA" id="ARBA00022723"/>
    </source>
</evidence>
<dbReference type="GO" id="GO:0070330">
    <property type="term" value="F:aromatase activity"/>
    <property type="evidence" value="ECO:0007669"/>
    <property type="project" value="InterPro"/>
</dbReference>
<proteinExistence type="inferred from homology"/>
<dbReference type="InterPro" id="IPR023173">
    <property type="entry name" value="NADPH_Cyt_P450_Rdtase_alpha"/>
</dbReference>
<comment type="caution">
    <text evidence="20">The sequence shown here is derived from an EMBL/GenBank/DDBJ whole genome shotgun (WGS) entry which is preliminary data.</text>
</comment>
<keyword evidence="13 17" id="KW-0408">Iron</keyword>
<comment type="cofactor">
    <cofactor evidence="3">
        <name>FAD</name>
        <dbReference type="ChEBI" id="CHEBI:57692"/>
    </cofactor>
</comment>
<evidence type="ECO:0000256" key="4">
    <source>
        <dbReference type="ARBA" id="ARBA00010018"/>
    </source>
</evidence>
<dbReference type="InterPro" id="IPR001128">
    <property type="entry name" value="Cyt_P450"/>
</dbReference>
<dbReference type="SUPFAM" id="SSF52218">
    <property type="entry name" value="Flavoproteins"/>
    <property type="match status" value="1"/>
</dbReference>
<evidence type="ECO:0008006" key="22">
    <source>
        <dbReference type="Google" id="ProtNLM"/>
    </source>
</evidence>
<evidence type="ECO:0000256" key="10">
    <source>
        <dbReference type="ARBA" id="ARBA00022827"/>
    </source>
</evidence>
<organism evidence="20 21">
    <name type="scientific">Hermanssonia centrifuga</name>
    <dbReference type="NCBI Taxonomy" id="98765"/>
    <lineage>
        <taxon>Eukaryota</taxon>
        <taxon>Fungi</taxon>
        <taxon>Dikarya</taxon>
        <taxon>Basidiomycota</taxon>
        <taxon>Agaricomycotina</taxon>
        <taxon>Agaricomycetes</taxon>
        <taxon>Polyporales</taxon>
        <taxon>Meruliaceae</taxon>
        <taxon>Hermanssonia</taxon>
    </lineage>
</organism>
<evidence type="ECO:0000256" key="17">
    <source>
        <dbReference type="PIRSR" id="PIRSR000209-1"/>
    </source>
</evidence>
<evidence type="ECO:0000256" key="12">
    <source>
        <dbReference type="ARBA" id="ARBA00023002"/>
    </source>
</evidence>
<keyword evidence="5" id="KW-0813">Transport</keyword>
<dbReference type="Gene3D" id="1.20.990.10">
    <property type="entry name" value="NADPH-cytochrome p450 Reductase, Chain A, domain 3"/>
    <property type="match status" value="1"/>
</dbReference>
<feature type="binding site" description="axial binding residue" evidence="17">
    <location>
        <position position="403"/>
    </location>
    <ligand>
        <name>heme</name>
        <dbReference type="ChEBI" id="CHEBI:30413"/>
    </ligand>
    <ligandPart>
        <name>Fe</name>
        <dbReference type="ChEBI" id="CHEBI:18248"/>
    </ligandPart>
</feature>
<dbReference type="SUPFAM" id="SSF52343">
    <property type="entry name" value="Ferredoxin reductase-like, C-terminal NADP-linked domain"/>
    <property type="match status" value="1"/>
</dbReference>
<evidence type="ECO:0000256" key="2">
    <source>
        <dbReference type="ARBA" id="ARBA00001971"/>
    </source>
</evidence>
<dbReference type="InterPro" id="IPR017927">
    <property type="entry name" value="FAD-bd_FR_type"/>
</dbReference>
<dbReference type="GO" id="GO:0050660">
    <property type="term" value="F:flavin adenine dinucleotide binding"/>
    <property type="evidence" value="ECO:0007669"/>
    <property type="project" value="TreeGrafter"/>
</dbReference>
<comment type="cofactor">
    <cofactor evidence="1">
        <name>FMN</name>
        <dbReference type="ChEBI" id="CHEBI:58210"/>
    </cofactor>
</comment>
<keyword evidence="14" id="KW-0503">Monooxygenase</keyword>
<evidence type="ECO:0000256" key="5">
    <source>
        <dbReference type="ARBA" id="ARBA00022448"/>
    </source>
</evidence>
<dbReference type="SUPFAM" id="SSF48264">
    <property type="entry name" value="Cytochrome P450"/>
    <property type="match status" value="1"/>
</dbReference>
<dbReference type="Pfam" id="PF00067">
    <property type="entry name" value="p450"/>
    <property type="match status" value="1"/>
</dbReference>
<dbReference type="PIRSF" id="PIRSF000209">
    <property type="entry name" value="Bifunctional_P450_P450R"/>
    <property type="match status" value="1"/>
</dbReference>
<dbReference type="AlphaFoldDB" id="A0A4S4KRA5"/>
<sequence length="1060" mass="117486">MTALIPTPPSIPFLGHVTSIEKEVPLRSFRLLSEQYGEIFQLNLLGRRSVVISTVALMNECSDDKKFSKSVVGPLVQVRNAVGDGLFTAYKDEPNWGVAHRLLMPAFGTAAIRDMFPDMLDLAEQLVLKWDRFGPQHKIDPAEDFTRLTLDTIALCSMSHRLNSFYRENSHPFVQSMVDFLIECNLRANRPTIVNSMMVGTTAKYEQDIKTMAELADEIIADRRKNQTDKKDLLNTMMYQKDPKTGETLSDENIRYNLLTFLIAGHETTSGLLTFCLYYIMKNPEAMRKAREEVDEILGDQTLQMGDLSKLKYINAIMRETIRLSPTAPLRVVSAIEDTTIGGGKYFIPKGGAVVINTITAQRDPAVWGEDSNDFRPERMLEGKFEALPPNAWQPFGFGLRACIGRPFAWQEAQIALAMIIQKFDFVLDDPSYELEIKQSLTIKPAHFYVHALPRTRKLRLLATPSTPLSSSNIQQIQQDVAAGLPAVPGVEAKQPLYVLYGSNTGTSESFAQRIANAAASYGFRANLGTLDSAADHLPTDGPVVIVCASFEGEPADNAAHFVEWLTSLKDRRFEDLRYAVFGCGHHDWVRTYQRIPKLIDAQLETLGGRRIVPRGEGDAGGSELFESFDEWEANLWKVLPAEYHTTVSESPASGIEVKNVDEGTSRAIGLRQNDAGLGRVIENRVLTAAGAPEKRHIEFELPAGMTSRTGDYLAILPSNPPRDVHRAIARFGLSSEQEVLLSSSGPTSLPTGKPITVFTLLSGYIELAQPATTRDLRALLSTESSESTQQALQGLADSYGEQVLGRRLSVLDLLEQYSDIKLPFSDFLSLLPSMRIRQYSISSSPLWNAQRATLTVSVIDAPALSGRNEPFLGVASTYLANLRPGDKVQMAVKASSAAFHPPQDPKVPLVLFCAGSGLSPMRGFLQERALQKKGGREVGKAILFFGCRHPREDYLYSDSDLKEWAEMGVVDIRPAFSRAQEEASGCKYVQDRVWHDRKDIDEMYKAGAKYYVCGSSKMARGVKDTLTAIIKEETGAEDVEAAAMFERATVGRFATDIFE</sequence>
<dbReference type="EMBL" id="SGPJ01000035">
    <property type="protein sequence ID" value="THH00964.1"/>
    <property type="molecule type" value="Genomic_DNA"/>
</dbReference>
<dbReference type="InterPro" id="IPR039261">
    <property type="entry name" value="FNR_nucleotide-bd"/>
</dbReference>
<dbReference type="GO" id="GO:0005829">
    <property type="term" value="C:cytosol"/>
    <property type="evidence" value="ECO:0007669"/>
    <property type="project" value="TreeGrafter"/>
</dbReference>
<dbReference type="GO" id="GO:0010181">
    <property type="term" value="F:FMN binding"/>
    <property type="evidence" value="ECO:0007669"/>
    <property type="project" value="InterPro"/>
</dbReference>
<dbReference type="Gene3D" id="2.40.30.10">
    <property type="entry name" value="Translation factors"/>
    <property type="match status" value="1"/>
</dbReference>
<dbReference type="SUPFAM" id="SSF63380">
    <property type="entry name" value="Riboflavin synthase domain-like"/>
    <property type="match status" value="1"/>
</dbReference>
<dbReference type="InterPro" id="IPR001433">
    <property type="entry name" value="OxRdtase_FAD/NAD-bd"/>
</dbReference>
<evidence type="ECO:0000256" key="11">
    <source>
        <dbReference type="ARBA" id="ARBA00022857"/>
    </source>
</evidence>
<protein>
    <recommendedName>
        <fullName evidence="22">Cytochrome P450</fullName>
    </recommendedName>
</protein>
<keyword evidence="7" id="KW-0285">Flavoprotein</keyword>
<evidence type="ECO:0000256" key="3">
    <source>
        <dbReference type="ARBA" id="ARBA00001974"/>
    </source>
</evidence>
<dbReference type="PANTHER" id="PTHR19384">
    <property type="entry name" value="NITRIC OXIDE SYNTHASE-RELATED"/>
    <property type="match status" value="1"/>
</dbReference>
<keyword evidence="10" id="KW-0274">FAD</keyword>
<evidence type="ECO:0000256" key="7">
    <source>
        <dbReference type="ARBA" id="ARBA00022630"/>
    </source>
</evidence>
<dbReference type="Pfam" id="PF00258">
    <property type="entry name" value="Flavodoxin_1"/>
    <property type="match status" value="1"/>
</dbReference>
<keyword evidence="21" id="KW-1185">Reference proteome</keyword>
<keyword evidence="8" id="KW-0288">FMN</keyword>